<comment type="caution">
    <text evidence="3">The sequence shown here is derived from an EMBL/GenBank/DDBJ whole genome shotgun (WGS) entry which is preliminary data.</text>
</comment>
<dbReference type="PANTHER" id="PTHR35526:SF6">
    <property type="entry name" value="SLR1861 PROTEIN"/>
    <property type="match status" value="1"/>
</dbReference>
<dbReference type="RefSeq" id="WP_151419417.1">
    <property type="nucleotide sequence ID" value="NZ_VMRG01000001.1"/>
</dbReference>
<dbReference type="CDD" id="cd16936">
    <property type="entry name" value="HATPase_RsbW-like"/>
    <property type="match status" value="1"/>
</dbReference>
<gene>
    <name evidence="3" type="ORF">FP507_05330</name>
</gene>
<dbReference type="SUPFAM" id="SSF55874">
    <property type="entry name" value="ATPase domain of HSP90 chaperone/DNA topoisomerase II/histidine kinase"/>
    <property type="match status" value="1"/>
</dbReference>
<dbReference type="Proteomes" id="UP000327458">
    <property type="component" value="Unassembled WGS sequence"/>
</dbReference>
<keyword evidence="3" id="KW-0067">ATP-binding</keyword>
<organism evidence="3 4">
    <name type="scientific">Chlorobium phaeovibrioides</name>
    <dbReference type="NCBI Taxonomy" id="1094"/>
    <lineage>
        <taxon>Bacteria</taxon>
        <taxon>Pseudomonadati</taxon>
        <taxon>Chlorobiota</taxon>
        <taxon>Chlorobiia</taxon>
        <taxon>Chlorobiales</taxon>
        <taxon>Chlorobiaceae</taxon>
        <taxon>Chlorobium/Pelodictyon group</taxon>
        <taxon>Chlorobium</taxon>
    </lineage>
</organism>
<dbReference type="InterPro" id="IPR003594">
    <property type="entry name" value="HATPase_dom"/>
</dbReference>
<evidence type="ECO:0000313" key="4">
    <source>
        <dbReference type="Proteomes" id="UP000327458"/>
    </source>
</evidence>
<dbReference type="AlphaFoldDB" id="A0A5M8IAT6"/>
<keyword evidence="1" id="KW-0723">Serine/threonine-protein kinase</keyword>
<keyword evidence="1" id="KW-0808">Transferase</keyword>
<sequence length="143" mass="16027">MMPEERIRVDAKLDRLEEIVGFVEDCADRFRLEDSRKFGLNIAVEEAVVNICSYAYPDTEGMLDVACRVTDESLVIELSDSGVPFNILTLPDPETDAAIEDREIGGLGGYFIRQFSDAVSYTRRDGMNVLTLLFRRGASIELP</sequence>
<keyword evidence="3" id="KW-0547">Nucleotide-binding</keyword>
<feature type="domain" description="Histidine kinase/HSP90-like ATPase" evidence="2">
    <location>
        <begin position="10"/>
        <end position="132"/>
    </location>
</feature>
<dbReference type="Gene3D" id="3.30.565.10">
    <property type="entry name" value="Histidine kinase-like ATPase, C-terminal domain"/>
    <property type="match status" value="1"/>
</dbReference>
<evidence type="ECO:0000256" key="1">
    <source>
        <dbReference type="ARBA" id="ARBA00022527"/>
    </source>
</evidence>
<name>A0A5M8IAT6_CHLPH</name>
<dbReference type="InterPro" id="IPR036890">
    <property type="entry name" value="HATPase_C_sf"/>
</dbReference>
<dbReference type="GO" id="GO:0004674">
    <property type="term" value="F:protein serine/threonine kinase activity"/>
    <property type="evidence" value="ECO:0007669"/>
    <property type="project" value="UniProtKB-KW"/>
</dbReference>
<dbReference type="EMBL" id="VMRG01000001">
    <property type="protein sequence ID" value="KAA6232566.1"/>
    <property type="molecule type" value="Genomic_DNA"/>
</dbReference>
<dbReference type="Pfam" id="PF13581">
    <property type="entry name" value="HATPase_c_2"/>
    <property type="match status" value="1"/>
</dbReference>
<dbReference type="PANTHER" id="PTHR35526">
    <property type="entry name" value="ANTI-SIGMA-F FACTOR RSBW-RELATED"/>
    <property type="match status" value="1"/>
</dbReference>
<protein>
    <submittedName>
        <fullName evidence="3">ATP-binding protein</fullName>
    </submittedName>
</protein>
<dbReference type="GO" id="GO:0005524">
    <property type="term" value="F:ATP binding"/>
    <property type="evidence" value="ECO:0007669"/>
    <property type="project" value="UniProtKB-KW"/>
</dbReference>
<evidence type="ECO:0000313" key="3">
    <source>
        <dbReference type="EMBL" id="KAA6232566.1"/>
    </source>
</evidence>
<keyword evidence="1" id="KW-0418">Kinase</keyword>
<proteinExistence type="predicted"/>
<dbReference type="InterPro" id="IPR050267">
    <property type="entry name" value="Anti-sigma-factor_SerPK"/>
</dbReference>
<evidence type="ECO:0000259" key="2">
    <source>
        <dbReference type="Pfam" id="PF13581"/>
    </source>
</evidence>
<accession>A0A5M8IAT6</accession>
<reference evidence="3 4" key="1">
    <citation type="submission" date="2019-07" db="EMBL/GenBank/DDBJ databases">
        <title>Draft genome Sequence of Chlorobium phaeovibrioides sp. strain PhvTcv-s14, from the Phylum Chlorobi.</title>
        <authorList>
            <person name="Babenko V."/>
            <person name="Boldyreva D."/>
            <person name="Kanygina A."/>
            <person name="Selezneva O."/>
            <person name="Akopiyan T."/>
            <person name="Lunina O."/>
        </authorList>
    </citation>
    <scope>NUCLEOTIDE SEQUENCE [LARGE SCALE GENOMIC DNA]</scope>
    <source>
        <strain evidence="3 4">GrTcv12</strain>
    </source>
</reference>